<proteinExistence type="predicted"/>
<feature type="compositionally biased region" description="Polar residues" evidence="1">
    <location>
        <begin position="1"/>
        <end position="17"/>
    </location>
</feature>
<feature type="region of interest" description="Disordered" evidence="1">
    <location>
        <begin position="1"/>
        <end position="34"/>
    </location>
</feature>
<sequence>GSDSGTTNMRHFSSTCRMEQGTEEVDKQQEGDESHILKTSVMDKSLKSSRLKLSSQYQTALSQYKIQQNKEQTQTRSIPGIYNKIVDALSKLITKGDYSVKKEIFIALCQVQEMIPTLDLFATEENKLVDRFVAIGEEEEGAEWLNAFFKPWRGKIFWIDPPFPKIGKALIAWEKFKPKSILIANWRPGQVWFTHLLTDSSKYFILGESSLILNPGKEMMKRKDMLPPKKIAALLMYQELIIEGNQQQSSQTTQT</sequence>
<evidence type="ECO:0000313" key="3">
    <source>
        <dbReference type="Proteomes" id="UP000324800"/>
    </source>
</evidence>
<reference evidence="2 3" key="1">
    <citation type="submission" date="2019-03" db="EMBL/GenBank/DDBJ databases">
        <title>Single cell metagenomics reveals metabolic interactions within the superorganism composed of flagellate Streblomastix strix and complex community of Bacteroidetes bacteria on its surface.</title>
        <authorList>
            <person name="Treitli S.C."/>
            <person name="Kolisko M."/>
            <person name="Husnik F."/>
            <person name="Keeling P."/>
            <person name="Hampl V."/>
        </authorList>
    </citation>
    <scope>NUCLEOTIDE SEQUENCE [LARGE SCALE GENOMIC DNA]</scope>
    <source>
        <strain evidence="2">ST1C</strain>
    </source>
</reference>
<feature type="compositionally biased region" description="Basic and acidic residues" evidence="1">
    <location>
        <begin position="24"/>
        <end position="34"/>
    </location>
</feature>
<organism evidence="2 3">
    <name type="scientific">Streblomastix strix</name>
    <dbReference type="NCBI Taxonomy" id="222440"/>
    <lineage>
        <taxon>Eukaryota</taxon>
        <taxon>Metamonada</taxon>
        <taxon>Preaxostyla</taxon>
        <taxon>Oxymonadida</taxon>
        <taxon>Streblomastigidae</taxon>
        <taxon>Streblomastix</taxon>
    </lineage>
</organism>
<gene>
    <name evidence="2" type="ORF">EZS28_030514</name>
</gene>
<dbReference type="AlphaFoldDB" id="A0A5J4UU44"/>
<dbReference type="EMBL" id="SNRW01012336">
    <property type="protein sequence ID" value="KAA6373958.1"/>
    <property type="molecule type" value="Genomic_DNA"/>
</dbReference>
<evidence type="ECO:0000313" key="2">
    <source>
        <dbReference type="EMBL" id="KAA6373958.1"/>
    </source>
</evidence>
<accession>A0A5J4UU44</accession>
<feature type="non-terminal residue" evidence="2">
    <location>
        <position position="1"/>
    </location>
</feature>
<comment type="caution">
    <text evidence="2">The sequence shown here is derived from an EMBL/GenBank/DDBJ whole genome shotgun (WGS) entry which is preliminary data.</text>
</comment>
<evidence type="ECO:0000256" key="1">
    <source>
        <dbReference type="SAM" id="MobiDB-lite"/>
    </source>
</evidence>
<protein>
    <submittedName>
        <fullName evidence="2">Uncharacterized protein</fullName>
    </submittedName>
</protein>
<dbReference type="Proteomes" id="UP000324800">
    <property type="component" value="Unassembled WGS sequence"/>
</dbReference>
<name>A0A5J4UU44_9EUKA</name>